<dbReference type="GO" id="GO:0016787">
    <property type="term" value="F:hydrolase activity"/>
    <property type="evidence" value="ECO:0007669"/>
    <property type="project" value="UniProtKB-KW"/>
</dbReference>
<dbReference type="InterPro" id="IPR031924">
    <property type="entry name" value="GH115"/>
</dbReference>
<organism evidence="3 4">
    <name type="scientific">Candidatus Gallimonas intestinavium</name>
    <dbReference type="NCBI Taxonomy" id="2838603"/>
    <lineage>
        <taxon>Bacteria</taxon>
        <taxon>Bacillati</taxon>
        <taxon>Bacillota</taxon>
        <taxon>Clostridia</taxon>
        <taxon>Candidatus Gallimonas</taxon>
    </lineage>
</organism>
<evidence type="ECO:0000256" key="1">
    <source>
        <dbReference type="SAM" id="Coils"/>
    </source>
</evidence>
<keyword evidence="1" id="KW-0175">Coiled coil</keyword>
<reference evidence="3" key="1">
    <citation type="journal article" date="2021" name="PeerJ">
        <title>Extensive microbial diversity within the chicken gut microbiome revealed by metagenomics and culture.</title>
        <authorList>
            <person name="Gilroy R."/>
            <person name="Ravi A."/>
            <person name="Getino M."/>
            <person name="Pursley I."/>
            <person name="Horton D.L."/>
            <person name="Alikhan N.F."/>
            <person name="Baker D."/>
            <person name="Gharbi K."/>
            <person name="Hall N."/>
            <person name="Watson M."/>
            <person name="Adriaenssens E.M."/>
            <person name="Foster-Nyarko E."/>
            <person name="Jarju S."/>
            <person name="Secka A."/>
            <person name="Antonio M."/>
            <person name="Oren A."/>
            <person name="Chaudhuri R.R."/>
            <person name="La Ragione R."/>
            <person name="Hildebrand F."/>
            <person name="Pallen M.J."/>
        </authorList>
    </citation>
    <scope>NUCLEOTIDE SEQUENCE</scope>
    <source>
        <strain evidence="3">ChiW7-2402</strain>
    </source>
</reference>
<name>A0A9D2G4E4_9FIRM</name>
<reference evidence="3" key="2">
    <citation type="submission" date="2021-04" db="EMBL/GenBank/DDBJ databases">
        <authorList>
            <person name="Gilroy R."/>
        </authorList>
    </citation>
    <scope>NUCLEOTIDE SEQUENCE</scope>
    <source>
        <strain evidence="3">ChiW7-2402</strain>
    </source>
</reference>
<sequence>MQEYWRESVEQNAAYEVSFTLGMRGIHDSGFRTRAIDENAALSEKQKLEARVRLLEKVITDQREIIRSVLHHERPDQALQVFIPYKGVLPLYDAGLALPEDITVMWTNDNFGHIRRYPSKQEQMRKGGHALYFHSSYWAPAPLSYLFINSIPLAQTGCELRKAYENGIRKIWVDNVGALKPLEQDMEYFLAFGWDAARAEALVHHIHEYLVRWFNEQFSGNFGEECARIYEAYAQITNVCKVEHLYRNAFSQTAYGDEASRRVNRLKELYSRVCRVHDALPADERDAFFELLGMKVSASYFINAAFYYADRSRLSYRQGKMQCADEYLHLSRRMMGCKRQMLYFYNHRMAGGKWKGILTPEAFPPPASCIYTDAKPALSIGETAMASSSGTKKRRARLPGAPRIETAASGSISTLKRTGARGFP</sequence>
<gene>
    <name evidence="3" type="ORF">H9964_04750</name>
</gene>
<evidence type="ECO:0000313" key="4">
    <source>
        <dbReference type="Proteomes" id="UP000824102"/>
    </source>
</evidence>
<accession>A0A9D2G4E4</accession>
<dbReference type="InterPro" id="IPR042301">
    <property type="entry name" value="GH115_sf"/>
</dbReference>
<dbReference type="Pfam" id="PF15979">
    <property type="entry name" value="Glyco_hydro_115"/>
    <property type="match status" value="1"/>
</dbReference>
<dbReference type="Proteomes" id="UP000824102">
    <property type="component" value="Unassembled WGS sequence"/>
</dbReference>
<dbReference type="PANTHER" id="PTHR37842:SF2">
    <property type="entry name" value="GYLCOSYL HYDROLASE 115 C-TERMINAL DOMAIN-CONTAINING PROTEIN"/>
    <property type="match status" value="1"/>
</dbReference>
<dbReference type="Gene3D" id="1.20.58.2150">
    <property type="match status" value="1"/>
</dbReference>
<proteinExistence type="predicted"/>
<dbReference type="Gene3D" id="3.20.20.520">
    <property type="entry name" value="Glycosyl hydrolase family 115"/>
    <property type="match status" value="1"/>
</dbReference>
<feature type="region of interest" description="Disordered" evidence="2">
    <location>
        <begin position="383"/>
        <end position="424"/>
    </location>
</feature>
<dbReference type="EMBL" id="DXBB01000067">
    <property type="protein sequence ID" value="HIZ72869.1"/>
    <property type="molecule type" value="Genomic_DNA"/>
</dbReference>
<keyword evidence="3" id="KW-0378">Hydrolase</keyword>
<feature type="coiled-coil region" evidence="1">
    <location>
        <begin position="38"/>
        <end position="65"/>
    </location>
</feature>
<evidence type="ECO:0000313" key="3">
    <source>
        <dbReference type="EMBL" id="HIZ72869.1"/>
    </source>
</evidence>
<evidence type="ECO:0000256" key="2">
    <source>
        <dbReference type="SAM" id="MobiDB-lite"/>
    </source>
</evidence>
<dbReference type="AlphaFoldDB" id="A0A9D2G4E4"/>
<dbReference type="PANTHER" id="PTHR37842">
    <property type="match status" value="1"/>
</dbReference>
<protein>
    <submittedName>
        <fullName evidence="3">Glycosyl hydrolase 115 family protein</fullName>
    </submittedName>
</protein>
<comment type="caution">
    <text evidence="3">The sequence shown here is derived from an EMBL/GenBank/DDBJ whole genome shotgun (WGS) entry which is preliminary data.</text>
</comment>